<dbReference type="Proteomes" id="UP000663729">
    <property type="component" value="Chromosome"/>
</dbReference>
<dbReference type="RefSeq" id="WP_081889977.1">
    <property type="nucleotide sequence ID" value="NZ_CP071732.1"/>
</dbReference>
<reference evidence="1 2" key="1">
    <citation type="submission" date="2021-03" db="EMBL/GenBank/DDBJ databases">
        <title>Genome sequencing of Bifidobacterium saguini DSMZ 23967.</title>
        <authorList>
            <person name="Kim J."/>
        </authorList>
    </citation>
    <scope>NUCLEOTIDE SEQUENCE [LARGE SCALE GENOMIC DNA]</scope>
    <source>
        <strain evidence="1 2">DSMZ 23967</strain>
    </source>
</reference>
<evidence type="ECO:0000313" key="1">
    <source>
        <dbReference type="EMBL" id="QTB90550.1"/>
    </source>
</evidence>
<organism evidence="1 2">
    <name type="scientific">Bifidobacterium saguini</name>
    <dbReference type="NCBI Taxonomy" id="762210"/>
    <lineage>
        <taxon>Bacteria</taxon>
        <taxon>Bacillati</taxon>
        <taxon>Actinomycetota</taxon>
        <taxon>Actinomycetes</taxon>
        <taxon>Bifidobacteriales</taxon>
        <taxon>Bifidobacteriaceae</taxon>
        <taxon>Bifidobacterium</taxon>
    </lineage>
</organism>
<sequence length="355" mass="41146">MSYSQSKGALLMSGKPHYSKPWLSIDDQIKQVEARGMTDAHEFSMEFARIGYYRLSGYWYPFRKIDPSSNKRSDEFIEGAKFEHVMRLYRYDERLRAALYSALSKIEVALRVKLGYVLGHRDAFAYLKPMMLRDDLDVVAYSSFINSFMREIGRSDEDYAEHFKRDYDGEMPIWVATEAMTLGNLIILISCIKPEDGDEIAADFGVSRDALQTWLNVLVDLRNGAAHQDRLFDREFDSIPNWEQRPELIHAQEANQLYALRRVQQARANWAAYKELQKELKRGHKQTKIYGQIAVIAYMLRNLADDEEALALKRCLEEFPTDIPGMSPNATMGIPDNWKNQILWNFDLPEQSGRA</sequence>
<proteinExistence type="predicted"/>
<dbReference type="Pfam" id="PF07751">
    <property type="entry name" value="Abi_2"/>
    <property type="match status" value="1"/>
</dbReference>
<dbReference type="EMBL" id="CP071732">
    <property type="protein sequence ID" value="QTB90550.1"/>
    <property type="molecule type" value="Genomic_DNA"/>
</dbReference>
<name>A0ABX7SDQ3_9BIFI</name>
<protein>
    <submittedName>
        <fullName evidence="1">Abi family protein</fullName>
    </submittedName>
</protein>
<evidence type="ECO:0000313" key="2">
    <source>
        <dbReference type="Proteomes" id="UP000663729"/>
    </source>
</evidence>
<keyword evidence="2" id="KW-1185">Reference proteome</keyword>
<accession>A0ABX7SDQ3</accession>
<dbReference type="InterPro" id="IPR011664">
    <property type="entry name" value="Abi_system_AbiD/AbiF-like"/>
</dbReference>
<gene>
    <name evidence="1" type="ORF">BSD967_09560</name>
</gene>